<protein>
    <submittedName>
        <fullName evidence="1">Uncharacterized protein</fullName>
    </submittedName>
</protein>
<dbReference type="EMBL" id="REGN01001953">
    <property type="protein sequence ID" value="RNA31332.1"/>
    <property type="molecule type" value="Genomic_DNA"/>
</dbReference>
<keyword evidence="2" id="KW-1185">Reference proteome</keyword>
<dbReference type="Proteomes" id="UP000276133">
    <property type="component" value="Unassembled WGS sequence"/>
</dbReference>
<name>A0A3M7S6E7_BRAPC</name>
<evidence type="ECO:0000313" key="2">
    <source>
        <dbReference type="Proteomes" id="UP000276133"/>
    </source>
</evidence>
<proteinExistence type="predicted"/>
<dbReference type="AlphaFoldDB" id="A0A3M7S6E7"/>
<sequence>MNGSNDFAKHQMPTSLKIVAIFQVNTITYLSTLDRLDAIKQIVGIEQIGGCLNKVSEKNVF</sequence>
<gene>
    <name evidence="1" type="ORF">BpHYR1_034144</name>
</gene>
<evidence type="ECO:0000313" key="1">
    <source>
        <dbReference type="EMBL" id="RNA31332.1"/>
    </source>
</evidence>
<comment type="caution">
    <text evidence="1">The sequence shown here is derived from an EMBL/GenBank/DDBJ whole genome shotgun (WGS) entry which is preliminary data.</text>
</comment>
<organism evidence="1 2">
    <name type="scientific">Brachionus plicatilis</name>
    <name type="common">Marine rotifer</name>
    <name type="synonym">Brachionus muelleri</name>
    <dbReference type="NCBI Taxonomy" id="10195"/>
    <lineage>
        <taxon>Eukaryota</taxon>
        <taxon>Metazoa</taxon>
        <taxon>Spiralia</taxon>
        <taxon>Gnathifera</taxon>
        <taxon>Rotifera</taxon>
        <taxon>Eurotatoria</taxon>
        <taxon>Monogononta</taxon>
        <taxon>Pseudotrocha</taxon>
        <taxon>Ploima</taxon>
        <taxon>Brachionidae</taxon>
        <taxon>Brachionus</taxon>
    </lineage>
</organism>
<accession>A0A3M7S6E7</accession>
<reference evidence="1 2" key="1">
    <citation type="journal article" date="2018" name="Sci. Rep.">
        <title>Genomic signatures of local adaptation to the degree of environmental predictability in rotifers.</title>
        <authorList>
            <person name="Franch-Gras L."/>
            <person name="Hahn C."/>
            <person name="Garcia-Roger E.M."/>
            <person name="Carmona M.J."/>
            <person name="Serra M."/>
            <person name="Gomez A."/>
        </authorList>
    </citation>
    <scope>NUCLEOTIDE SEQUENCE [LARGE SCALE GENOMIC DNA]</scope>
    <source>
        <strain evidence="1">HYR1</strain>
    </source>
</reference>